<dbReference type="OrthoDB" id="416834at2759"/>
<dbReference type="AlphaFoldDB" id="J9DIM1"/>
<feature type="transmembrane region" description="Helical" evidence="8">
    <location>
        <begin position="165"/>
        <end position="181"/>
    </location>
</feature>
<feature type="transmembrane region" description="Helical" evidence="8">
    <location>
        <begin position="251"/>
        <end position="271"/>
    </location>
</feature>
<sequence>MIKIIKKYPLTSYILYRILNSFLLRTIFEPDEIWQNIEPIPYLFFNEGVLTWDWKTGIRTINAILPYLIPHFIFFKFFPTQYPKCGFYLTKVVSGILSGICDYFVYKLGMSLKINADNLIFSTLFSHGLWLYAARSHINSLEMTSIAVITYYLTKYNRNVYRNGSRLYLLIATIGIAYISYCRPTSVFFIGVLCLENPLCLFLIVPLTVLIYSMLISIDCKIYGEFIIPPWNFAKLNLFYGMSDLFGKQPWYCYFIFITILCGILPILIIYNDIRLFFRRNKNKKDKVKFGPKSSGIRKPEKRITYVDKTSEVERTRINWVKMAMLVYFTAYMFIGHKEMRFLVPLIPFINMYSSKHLTPFLKRVLAISLFVSFFIGLTHQNYINTLDFLHKKIQEQKLVHQELRNKSKSKIFSRKKEDNSEKLEDKKIRVLYCVCPYSLPAQSYFFDKNVIIDHIFAEPDIFSKKKDIKFYKKFGTNILVNEFGKFIDKGFLDYEFDKYDFILCYDWIYDRIKNRLDMFKNIRAEKYCNLCLEAEKGKIIYILKKKNI</sequence>
<comment type="caution">
    <text evidence="9">The sequence shown here is derived from an EMBL/GenBank/DDBJ whole genome shotgun (WGS) entry which is preliminary data.</text>
</comment>
<comment type="subcellular location">
    <subcellularLocation>
        <location evidence="1 8">Endoplasmic reticulum membrane</location>
        <topology evidence="1 8">Multi-pass membrane protein</topology>
    </subcellularLocation>
</comment>
<dbReference type="InterPro" id="IPR005599">
    <property type="entry name" value="GPI_mannosylTrfase"/>
</dbReference>
<keyword evidence="5 8" id="KW-0256">Endoplasmic reticulum</keyword>
<keyword evidence="7 8" id="KW-0472">Membrane</keyword>
<keyword evidence="3" id="KW-0808">Transferase</keyword>
<protein>
    <recommendedName>
        <fullName evidence="8">Mannosyltransferase</fullName>
        <ecNumber evidence="8">2.4.1.-</ecNumber>
    </recommendedName>
</protein>
<feature type="transmembrane region" description="Helical" evidence="8">
    <location>
        <begin position="318"/>
        <end position="335"/>
    </location>
</feature>
<dbReference type="InParanoid" id="J9DIM1"/>
<organism evidence="9 10">
    <name type="scientific">Edhazardia aedis (strain USNM 41457)</name>
    <name type="common">Microsporidian parasite</name>
    <dbReference type="NCBI Taxonomy" id="1003232"/>
    <lineage>
        <taxon>Eukaryota</taxon>
        <taxon>Fungi</taxon>
        <taxon>Fungi incertae sedis</taxon>
        <taxon>Microsporidia</taxon>
        <taxon>Edhazardia</taxon>
    </lineage>
</organism>
<evidence type="ECO:0000256" key="6">
    <source>
        <dbReference type="ARBA" id="ARBA00022989"/>
    </source>
</evidence>
<evidence type="ECO:0000256" key="2">
    <source>
        <dbReference type="ARBA" id="ARBA00022676"/>
    </source>
</evidence>
<name>J9DIM1_EDHAE</name>
<comment type="similarity">
    <text evidence="8">Belongs to the glycosyltransferase 22 family.</text>
</comment>
<keyword evidence="4 8" id="KW-0812">Transmembrane</keyword>
<reference evidence="9 10" key="1">
    <citation type="submission" date="2011-08" db="EMBL/GenBank/DDBJ databases">
        <authorList>
            <person name="Liu Z.J."/>
            <person name="Shi F.L."/>
            <person name="Lu J.Q."/>
            <person name="Li M."/>
            <person name="Wang Z.L."/>
        </authorList>
    </citation>
    <scope>NUCLEOTIDE SEQUENCE [LARGE SCALE GENOMIC DNA]</scope>
    <source>
        <strain evidence="9 10">USNM 41457</strain>
    </source>
</reference>
<keyword evidence="10" id="KW-1185">Reference proteome</keyword>
<proteinExistence type="inferred from homology"/>
<keyword evidence="6 8" id="KW-1133">Transmembrane helix</keyword>
<evidence type="ECO:0000256" key="1">
    <source>
        <dbReference type="ARBA" id="ARBA00004477"/>
    </source>
</evidence>
<dbReference type="OMA" id="YSTRSHI"/>
<evidence type="ECO:0000313" key="10">
    <source>
        <dbReference type="Proteomes" id="UP000003163"/>
    </source>
</evidence>
<evidence type="ECO:0000256" key="3">
    <source>
        <dbReference type="ARBA" id="ARBA00022679"/>
    </source>
</evidence>
<dbReference type="STRING" id="1003232.J9DIM1"/>
<dbReference type="VEuPathDB" id="MicrosporidiaDB:EDEG_03133"/>
<dbReference type="GO" id="GO:0000030">
    <property type="term" value="F:mannosyltransferase activity"/>
    <property type="evidence" value="ECO:0007669"/>
    <property type="project" value="TreeGrafter"/>
</dbReference>
<reference evidence="10" key="2">
    <citation type="submission" date="2015-07" db="EMBL/GenBank/DDBJ databases">
        <title>Contrasting host-pathogen interactions and genome evolution in two generalist and specialist microsporidian pathogens of mosquitoes.</title>
        <authorList>
            <consortium name="The Broad Institute Genomics Platform"/>
            <consortium name="The Broad Institute Genome Sequencing Center for Infectious Disease"/>
            <person name="Cuomo C.A."/>
            <person name="Sanscrainte N.D."/>
            <person name="Goldberg J.M."/>
            <person name="Heiman D."/>
            <person name="Young S."/>
            <person name="Zeng Q."/>
            <person name="Becnel J.J."/>
            <person name="Birren B.W."/>
        </authorList>
    </citation>
    <scope>NUCLEOTIDE SEQUENCE [LARGE SCALE GENOMIC DNA]</scope>
    <source>
        <strain evidence="10">USNM 41457</strain>
    </source>
</reference>
<dbReference type="EMBL" id="AFBI03000070">
    <property type="protein sequence ID" value="EJW02460.1"/>
    <property type="molecule type" value="Genomic_DNA"/>
</dbReference>
<dbReference type="HOGENOM" id="CLU_556618_0_0_1"/>
<feature type="transmembrane region" description="Helical" evidence="8">
    <location>
        <begin position="187"/>
        <end position="212"/>
    </location>
</feature>
<evidence type="ECO:0000256" key="5">
    <source>
        <dbReference type="ARBA" id="ARBA00022824"/>
    </source>
</evidence>
<dbReference type="Pfam" id="PF03901">
    <property type="entry name" value="Glyco_transf_22"/>
    <property type="match status" value="1"/>
</dbReference>
<evidence type="ECO:0000313" key="9">
    <source>
        <dbReference type="EMBL" id="EJW02460.1"/>
    </source>
</evidence>
<evidence type="ECO:0000256" key="4">
    <source>
        <dbReference type="ARBA" id="ARBA00022692"/>
    </source>
</evidence>
<dbReference type="Proteomes" id="UP000003163">
    <property type="component" value="Unassembled WGS sequence"/>
</dbReference>
<dbReference type="FunCoup" id="J9DIM1">
    <property type="interactions" value="147"/>
</dbReference>
<dbReference type="PANTHER" id="PTHR22760">
    <property type="entry name" value="GLYCOSYLTRANSFERASE"/>
    <property type="match status" value="1"/>
</dbReference>
<feature type="transmembrane region" description="Helical" evidence="8">
    <location>
        <begin position="361"/>
        <end position="378"/>
    </location>
</feature>
<dbReference type="EC" id="2.4.1.-" evidence="8"/>
<evidence type="ECO:0000256" key="8">
    <source>
        <dbReference type="RuleBase" id="RU363075"/>
    </source>
</evidence>
<keyword evidence="2 8" id="KW-0328">Glycosyltransferase</keyword>
<gene>
    <name evidence="9" type="ORF">EDEG_03133</name>
</gene>
<dbReference type="GO" id="GO:0005789">
    <property type="term" value="C:endoplasmic reticulum membrane"/>
    <property type="evidence" value="ECO:0007669"/>
    <property type="project" value="UniProtKB-SubCell"/>
</dbReference>
<accession>J9DIM1</accession>
<evidence type="ECO:0000256" key="7">
    <source>
        <dbReference type="ARBA" id="ARBA00023136"/>
    </source>
</evidence>